<organism evidence="1 2">
    <name type="scientific">Aquimarina atlantica</name>
    <dbReference type="NCBI Taxonomy" id="1317122"/>
    <lineage>
        <taxon>Bacteria</taxon>
        <taxon>Pseudomonadati</taxon>
        <taxon>Bacteroidota</taxon>
        <taxon>Flavobacteriia</taxon>
        <taxon>Flavobacteriales</taxon>
        <taxon>Flavobacteriaceae</taxon>
        <taxon>Aquimarina</taxon>
    </lineage>
</organism>
<sequence length="178" mass="20274">MRLFFFLGITLLCFGCQNEKPANIQGKETVPKLDSLSKEKIKLNLLKLSPEAERSLEIFEDFQNLRSFITVLRNENAFYVNKHVDSIDLLVSTFKENLSEDLNVNTINSRISVLSTETGLLKLLSEKRNKDADMVMEANTRLIKAYNSLIIQLNELSLAIPENIEKELLRELEGPGTN</sequence>
<dbReference type="AlphaFoldDB" id="A0A023BRD3"/>
<protein>
    <submittedName>
        <fullName evidence="1">Uncharacterized protein</fullName>
    </submittedName>
</protein>
<proteinExistence type="predicted"/>
<comment type="caution">
    <text evidence="1">The sequence shown here is derived from an EMBL/GenBank/DDBJ whole genome shotgun (WGS) entry which is preliminary data.</text>
</comment>
<keyword evidence="2" id="KW-1185">Reference proteome</keyword>
<name>A0A023BRD3_9FLAO</name>
<dbReference type="EMBL" id="AQRA01000008">
    <property type="protein sequence ID" value="EZH72526.1"/>
    <property type="molecule type" value="Genomic_DNA"/>
</dbReference>
<dbReference type="Proteomes" id="UP000023541">
    <property type="component" value="Unassembled WGS sequence"/>
</dbReference>
<gene>
    <name evidence="1" type="ORF">ATO12_24055</name>
</gene>
<dbReference type="eggNOG" id="ENOG5030TC3">
    <property type="taxonomic scope" value="Bacteria"/>
</dbReference>
<dbReference type="OrthoDB" id="1453598at2"/>
<accession>A0A023BRD3</accession>
<evidence type="ECO:0000313" key="2">
    <source>
        <dbReference type="Proteomes" id="UP000023541"/>
    </source>
</evidence>
<reference evidence="1 2" key="1">
    <citation type="submission" date="2014-04" db="EMBL/GenBank/DDBJ databases">
        <title>Aquimarina sp. 22II-S11-z7 Genome Sequencing.</title>
        <authorList>
            <person name="Lai Q."/>
        </authorList>
    </citation>
    <scope>NUCLEOTIDE SEQUENCE [LARGE SCALE GENOMIC DNA]</scope>
    <source>
        <strain evidence="1 2">22II-S11-z7</strain>
    </source>
</reference>
<dbReference type="RefSeq" id="WP_034245182.1">
    <property type="nucleotide sequence ID" value="NZ_AQRA01000008.1"/>
</dbReference>
<evidence type="ECO:0000313" key="1">
    <source>
        <dbReference type="EMBL" id="EZH72526.1"/>
    </source>
</evidence>